<gene>
    <name evidence="1" type="ORF">RM572_00360</name>
</gene>
<name>A0ABU2NLW5_9ACTN</name>
<accession>A0ABU2NLW5</accession>
<proteinExistence type="predicted"/>
<sequence length="251" mass="26430">MSKSSGLGDQLLIAGYDLGEDIGQVGNIGGGNAPIPCTGITKSAMQRLGGKRDGRMEYTAYFNPSAGRVHERLSPLPRADVLVTYLHTETLGKPAACCVAKQLNYDGTRGDDGSFRFAVAAQANGFGLEWGRQLTPGVRDDTGATNGTGVDFGTGSTTFGLQAYLHVTEFTGTDVTIKLQQSSDDGSADAYADVTGGAFTEVTSGPTWERIATADDQTVERYLRVVTTTTAGFTSLSFQVTVARNDAVVTF</sequence>
<reference evidence="2" key="1">
    <citation type="submission" date="2023-07" db="EMBL/GenBank/DDBJ databases">
        <title>30 novel species of actinomycetes from the DSMZ collection.</title>
        <authorList>
            <person name="Nouioui I."/>
        </authorList>
    </citation>
    <scope>NUCLEOTIDE SEQUENCE [LARGE SCALE GENOMIC DNA]</scope>
    <source>
        <strain evidence="2">DSM 42041</strain>
    </source>
</reference>
<evidence type="ECO:0000313" key="1">
    <source>
        <dbReference type="EMBL" id="MDT0377228.1"/>
    </source>
</evidence>
<dbReference type="EMBL" id="JAVREQ010000001">
    <property type="protein sequence ID" value="MDT0377228.1"/>
    <property type="molecule type" value="Genomic_DNA"/>
</dbReference>
<evidence type="ECO:0000313" key="2">
    <source>
        <dbReference type="Proteomes" id="UP001183414"/>
    </source>
</evidence>
<protein>
    <submittedName>
        <fullName evidence="1">Uncharacterized protein</fullName>
    </submittedName>
</protein>
<dbReference type="Proteomes" id="UP001183414">
    <property type="component" value="Unassembled WGS sequence"/>
</dbReference>
<keyword evidence="2" id="KW-1185">Reference proteome</keyword>
<dbReference type="RefSeq" id="WP_311671233.1">
    <property type="nucleotide sequence ID" value="NZ_JAVREQ010000001.1"/>
</dbReference>
<comment type="caution">
    <text evidence="1">The sequence shown here is derived from an EMBL/GenBank/DDBJ whole genome shotgun (WGS) entry which is preliminary data.</text>
</comment>
<organism evidence="1 2">
    <name type="scientific">Streptomyces hazeniae</name>
    <dbReference type="NCBI Taxonomy" id="3075538"/>
    <lineage>
        <taxon>Bacteria</taxon>
        <taxon>Bacillati</taxon>
        <taxon>Actinomycetota</taxon>
        <taxon>Actinomycetes</taxon>
        <taxon>Kitasatosporales</taxon>
        <taxon>Streptomycetaceae</taxon>
        <taxon>Streptomyces</taxon>
    </lineage>
</organism>